<sequence length="98" mass="11480">MALTTSIRILNRTQARTHTINTRKIDKKSKRQTSSKRENKRNIPGRSLQPSFPMTVYKPQQTDRQTDRQTDEATKNGKWRIKELSGLLCIPLKLNEMR</sequence>
<evidence type="ECO:0000313" key="2">
    <source>
        <dbReference type="EMBL" id="EFE44936.1"/>
    </source>
</evidence>
<evidence type="ECO:0000313" key="3">
    <source>
        <dbReference type="Proteomes" id="UP000008383"/>
    </source>
</evidence>
<protein>
    <submittedName>
        <fullName evidence="2">Uncharacterized protein</fullName>
    </submittedName>
</protein>
<keyword evidence="3" id="KW-1185">Reference proteome</keyword>
<dbReference type="RefSeq" id="XP_003025547.1">
    <property type="nucleotide sequence ID" value="XM_003025501.1"/>
</dbReference>
<accession>D4CZR7</accession>
<feature type="region of interest" description="Disordered" evidence="1">
    <location>
        <begin position="1"/>
        <end position="77"/>
    </location>
</feature>
<dbReference type="KEGG" id="tve:TRV_00309"/>
<feature type="compositionally biased region" description="Basic residues" evidence="1">
    <location>
        <begin position="25"/>
        <end position="34"/>
    </location>
</feature>
<name>D4CZR7_TRIVH</name>
<evidence type="ECO:0000256" key="1">
    <source>
        <dbReference type="SAM" id="MobiDB-lite"/>
    </source>
</evidence>
<dbReference type="HOGENOM" id="CLU_2335157_0_0_1"/>
<dbReference type="GeneID" id="9581784"/>
<dbReference type="Proteomes" id="UP000008383">
    <property type="component" value="Unassembled WGS sequence"/>
</dbReference>
<feature type="compositionally biased region" description="Polar residues" evidence="1">
    <location>
        <begin position="1"/>
        <end position="22"/>
    </location>
</feature>
<dbReference type="AlphaFoldDB" id="D4CZR7"/>
<proteinExistence type="predicted"/>
<gene>
    <name evidence="2" type="ORF">TRV_00309</name>
</gene>
<organism evidence="2 3">
    <name type="scientific">Trichophyton verrucosum (strain HKI 0517)</name>
    <dbReference type="NCBI Taxonomy" id="663202"/>
    <lineage>
        <taxon>Eukaryota</taxon>
        <taxon>Fungi</taxon>
        <taxon>Dikarya</taxon>
        <taxon>Ascomycota</taxon>
        <taxon>Pezizomycotina</taxon>
        <taxon>Eurotiomycetes</taxon>
        <taxon>Eurotiomycetidae</taxon>
        <taxon>Onygenales</taxon>
        <taxon>Arthrodermataceae</taxon>
        <taxon>Trichophyton</taxon>
    </lineage>
</organism>
<dbReference type="EMBL" id="ACYE01000016">
    <property type="protein sequence ID" value="EFE44936.1"/>
    <property type="molecule type" value="Genomic_DNA"/>
</dbReference>
<feature type="compositionally biased region" description="Basic and acidic residues" evidence="1">
    <location>
        <begin position="64"/>
        <end position="77"/>
    </location>
</feature>
<comment type="caution">
    <text evidence="2">The sequence shown here is derived from an EMBL/GenBank/DDBJ whole genome shotgun (WGS) entry which is preliminary data.</text>
</comment>
<reference evidence="3" key="1">
    <citation type="journal article" date="2011" name="Genome Biol.">
        <title>Comparative and functional genomics provide insights into the pathogenicity of dermatophytic fungi.</title>
        <authorList>
            <person name="Burmester A."/>
            <person name="Shelest E."/>
            <person name="Gloeckner G."/>
            <person name="Heddergott C."/>
            <person name="Schindler S."/>
            <person name="Staib P."/>
            <person name="Heidel A."/>
            <person name="Felder M."/>
            <person name="Petzold A."/>
            <person name="Szafranski K."/>
            <person name="Feuermann M."/>
            <person name="Pedruzzi I."/>
            <person name="Priebe S."/>
            <person name="Groth M."/>
            <person name="Winkler R."/>
            <person name="Li W."/>
            <person name="Kniemeyer O."/>
            <person name="Schroeckh V."/>
            <person name="Hertweck C."/>
            <person name="Hube B."/>
            <person name="White T.C."/>
            <person name="Platzer M."/>
            <person name="Guthke R."/>
            <person name="Heitman J."/>
            <person name="Woestemeyer J."/>
            <person name="Zipfel P.F."/>
            <person name="Monod M."/>
            <person name="Brakhage A.A."/>
        </authorList>
    </citation>
    <scope>NUCLEOTIDE SEQUENCE [LARGE SCALE GENOMIC DNA]</scope>
    <source>
        <strain evidence="3">HKI 0517</strain>
    </source>
</reference>